<dbReference type="InterPro" id="IPR020806">
    <property type="entry name" value="PKS_PP-bd"/>
</dbReference>
<dbReference type="AlphaFoldDB" id="A0A1M5QVU8"/>
<dbReference type="NCBIfam" id="NF002148">
    <property type="entry name" value="PRK00982.1-2"/>
    <property type="match status" value="1"/>
</dbReference>
<dbReference type="OrthoDB" id="9804551at2"/>
<evidence type="ECO:0000313" key="12">
    <source>
        <dbReference type="Proteomes" id="UP000184447"/>
    </source>
</evidence>
<dbReference type="InterPro" id="IPR009081">
    <property type="entry name" value="PP-bd_ACP"/>
</dbReference>
<feature type="modified residue" description="O-(pantetheine 4'-phosphoryl)serine" evidence="7">
    <location>
        <position position="35"/>
    </location>
</feature>
<comment type="similarity">
    <text evidence="7">Belongs to the acyl carrier protein (ACP) family.</text>
</comment>
<evidence type="ECO:0000256" key="3">
    <source>
        <dbReference type="ARBA" id="ARBA00022553"/>
    </source>
</evidence>
<dbReference type="PROSITE" id="PS50075">
    <property type="entry name" value="CARRIER"/>
    <property type="match status" value="1"/>
</dbReference>
<dbReference type="NCBIfam" id="TIGR00517">
    <property type="entry name" value="acyl_carrier"/>
    <property type="match status" value="1"/>
</dbReference>
<keyword evidence="2 7" id="KW-0444">Lipid biosynthesis</keyword>
<dbReference type="RefSeq" id="WP_073336264.1">
    <property type="nucleotide sequence ID" value="NZ_FQXM01000002.1"/>
</dbReference>
<dbReference type="NCBIfam" id="NF002151">
    <property type="entry name" value="PRK00982.1-5"/>
    <property type="match status" value="1"/>
</dbReference>
<reference evidence="11 12" key="1">
    <citation type="submission" date="2016-11" db="EMBL/GenBank/DDBJ databases">
        <authorList>
            <person name="Jaros S."/>
            <person name="Januszkiewicz K."/>
            <person name="Wedrychowicz H."/>
        </authorList>
    </citation>
    <scope>NUCLEOTIDE SEQUENCE [LARGE SCALE GENOMIC DNA]</scope>
    <source>
        <strain evidence="11 12">DSM 8605</strain>
    </source>
</reference>
<dbReference type="PANTHER" id="PTHR20863">
    <property type="entry name" value="ACYL CARRIER PROTEIN"/>
    <property type="match status" value="1"/>
</dbReference>
<comment type="function">
    <text evidence="7 9">Carrier of the growing fatty acid chain in fatty acid biosynthesis.</text>
</comment>
<name>A0A1M5QVU8_9CLOT</name>
<keyword evidence="12" id="KW-1185">Reference proteome</keyword>
<keyword evidence="1 7" id="KW-0596">Phosphopantetheine</keyword>
<accession>A0A1M5QVU8</accession>
<dbReference type="GO" id="GO:0009245">
    <property type="term" value="P:lipid A biosynthetic process"/>
    <property type="evidence" value="ECO:0007669"/>
    <property type="project" value="TreeGrafter"/>
</dbReference>
<dbReference type="InterPro" id="IPR036736">
    <property type="entry name" value="ACP-like_sf"/>
</dbReference>
<protein>
    <recommendedName>
        <fullName evidence="7 8">Acyl carrier protein</fullName>
        <shortName evidence="7">ACP</shortName>
    </recommendedName>
</protein>
<comment type="subcellular location">
    <subcellularLocation>
        <location evidence="7">Cytoplasm</location>
    </subcellularLocation>
</comment>
<dbReference type="SMART" id="SM00823">
    <property type="entry name" value="PKS_PP"/>
    <property type="match status" value="1"/>
</dbReference>
<dbReference type="GO" id="GO:0016020">
    <property type="term" value="C:membrane"/>
    <property type="evidence" value="ECO:0007669"/>
    <property type="project" value="GOC"/>
</dbReference>
<comment type="pathway">
    <text evidence="7 9">Lipid metabolism; fatty acid biosynthesis.</text>
</comment>
<dbReference type="PANTHER" id="PTHR20863:SF76">
    <property type="entry name" value="CARRIER DOMAIN-CONTAINING PROTEIN"/>
    <property type="match status" value="1"/>
</dbReference>
<dbReference type="GO" id="GO:0000036">
    <property type="term" value="F:acyl carrier activity"/>
    <property type="evidence" value="ECO:0007669"/>
    <property type="project" value="UniProtKB-UniRule"/>
</dbReference>
<organism evidence="11 12">
    <name type="scientific">Clostridium grantii DSM 8605</name>
    <dbReference type="NCBI Taxonomy" id="1121316"/>
    <lineage>
        <taxon>Bacteria</taxon>
        <taxon>Bacillati</taxon>
        <taxon>Bacillota</taxon>
        <taxon>Clostridia</taxon>
        <taxon>Eubacteriales</taxon>
        <taxon>Clostridiaceae</taxon>
        <taxon>Clostridium</taxon>
    </lineage>
</organism>
<dbReference type="NCBIfam" id="NF002150">
    <property type="entry name" value="PRK00982.1-4"/>
    <property type="match status" value="1"/>
</dbReference>
<evidence type="ECO:0000256" key="1">
    <source>
        <dbReference type="ARBA" id="ARBA00022450"/>
    </source>
</evidence>
<sequence>MVLEKVIEMIAEQLGVGANSIKEGTSLIEDLGADSLDVVELIMACEDEFGVEIPDEDAEKMVTVKDVVEYITNHSEE</sequence>
<dbReference type="NCBIfam" id="NF009104">
    <property type="entry name" value="PRK12449.1"/>
    <property type="match status" value="1"/>
</dbReference>
<evidence type="ECO:0000256" key="7">
    <source>
        <dbReference type="HAMAP-Rule" id="MF_01217"/>
    </source>
</evidence>
<dbReference type="EMBL" id="FQXM01000002">
    <property type="protein sequence ID" value="SHH17829.1"/>
    <property type="molecule type" value="Genomic_DNA"/>
</dbReference>
<dbReference type="STRING" id="1121316.SAMN02745207_00307"/>
<dbReference type="InterPro" id="IPR003231">
    <property type="entry name" value="ACP"/>
</dbReference>
<dbReference type="Gene3D" id="1.10.1200.10">
    <property type="entry name" value="ACP-like"/>
    <property type="match status" value="1"/>
</dbReference>
<evidence type="ECO:0000256" key="2">
    <source>
        <dbReference type="ARBA" id="ARBA00022516"/>
    </source>
</evidence>
<dbReference type="GO" id="GO:0005829">
    <property type="term" value="C:cytosol"/>
    <property type="evidence" value="ECO:0007669"/>
    <property type="project" value="TreeGrafter"/>
</dbReference>
<comment type="PTM">
    <text evidence="7">4'-phosphopantetheine is transferred from CoA to a specific serine of apo-ACP by AcpS. This modification is essential for activity because fatty acids are bound in thioester linkage to the sulfhydryl of the prosthetic group.</text>
</comment>
<dbReference type="UniPathway" id="UPA00094"/>
<gene>
    <name evidence="7" type="primary">acpP</name>
    <name evidence="11" type="ORF">SAMN02745207_00307</name>
</gene>
<evidence type="ECO:0000313" key="11">
    <source>
        <dbReference type="EMBL" id="SHH17829.1"/>
    </source>
</evidence>
<evidence type="ECO:0000259" key="10">
    <source>
        <dbReference type="PROSITE" id="PS50075"/>
    </source>
</evidence>
<keyword evidence="3 7" id="KW-0597">Phosphoprotein</keyword>
<dbReference type="GO" id="GO:0031177">
    <property type="term" value="F:phosphopantetheine binding"/>
    <property type="evidence" value="ECO:0007669"/>
    <property type="project" value="InterPro"/>
</dbReference>
<dbReference type="GO" id="GO:0000035">
    <property type="term" value="F:acyl binding"/>
    <property type="evidence" value="ECO:0007669"/>
    <property type="project" value="TreeGrafter"/>
</dbReference>
<dbReference type="HAMAP" id="MF_01217">
    <property type="entry name" value="Acyl_carrier"/>
    <property type="match status" value="1"/>
</dbReference>
<dbReference type="Proteomes" id="UP000184447">
    <property type="component" value="Unassembled WGS sequence"/>
</dbReference>
<comment type="PTM">
    <text evidence="9">4'-phosphopantetheine is transferred from CoA to a specific serine of apo-ACP by acpS.</text>
</comment>
<evidence type="ECO:0000256" key="5">
    <source>
        <dbReference type="ARBA" id="ARBA00023098"/>
    </source>
</evidence>
<keyword evidence="6 7" id="KW-0275">Fatty acid biosynthesis</keyword>
<feature type="domain" description="Carrier" evidence="10">
    <location>
        <begin position="1"/>
        <end position="75"/>
    </location>
</feature>
<evidence type="ECO:0000256" key="6">
    <source>
        <dbReference type="ARBA" id="ARBA00023160"/>
    </source>
</evidence>
<evidence type="ECO:0000256" key="8">
    <source>
        <dbReference type="NCBIfam" id="TIGR00517"/>
    </source>
</evidence>
<evidence type="ECO:0000256" key="4">
    <source>
        <dbReference type="ARBA" id="ARBA00022832"/>
    </source>
</evidence>
<evidence type="ECO:0000256" key="9">
    <source>
        <dbReference type="RuleBase" id="RU003545"/>
    </source>
</evidence>
<dbReference type="SUPFAM" id="SSF47336">
    <property type="entry name" value="ACP-like"/>
    <property type="match status" value="1"/>
</dbReference>
<keyword evidence="4 7" id="KW-0276">Fatty acid metabolism</keyword>
<proteinExistence type="inferred from homology"/>
<dbReference type="Pfam" id="PF00550">
    <property type="entry name" value="PP-binding"/>
    <property type="match status" value="1"/>
</dbReference>
<keyword evidence="5 7" id="KW-0443">Lipid metabolism</keyword>
<keyword evidence="7" id="KW-0963">Cytoplasm</keyword>